<evidence type="ECO:0000313" key="1">
    <source>
        <dbReference type="EnsemblPlants" id="QL02p068300:mrna"/>
    </source>
</evidence>
<dbReference type="Gramene" id="QL02p068300:mrna">
    <property type="protein sequence ID" value="QL02p068300:mrna"/>
    <property type="gene ID" value="QL02p068300"/>
</dbReference>
<evidence type="ECO:0000313" key="2">
    <source>
        <dbReference type="Proteomes" id="UP000594261"/>
    </source>
</evidence>
<dbReference type="EnsemblPlants" id="QL02p068300:mrna">
    <property type="protein sequence ID" value="QL02p068300:mrna"/>
    <property type="gene ID" value="QL02p068300"/>
</dbReference>
<dbReference type="Proteomes" id="UP000594261">
    <property type="component" value="Chromosome 2"/>
</dbReference>
<reference evidence="1" key="2">
    <citation type="submission" date="2021-01" db="UniProtKB">
        <authorList>
            <consortium name="EnsemblPlants"/>
        </authorList>
    </citation>
    <scope>IDENTIFICATION</scope>
</reference>
<organism evidence="1 2">
    <name type="scientific">Quercus lobata</name>
    <name type="common">Valley oak</name>
    <dbReference type="NCBI Taxonomy" id="97700"/>
    <lineage>
        <taxon>Eukaryota</taxon>
        <taxon>Viridiplantae</taxon>
        <taxon>Streptophyta</taxon>
        <taxon>Embryophyta</taxon>
        <taxon>Tracheophyta</taxon>
        <taxon>Spermatophyta</taxon>
        <taxon>Magnoliopsida</taxon>
        <taxon>eudicotyledons</taxon>
        <taxon>Gunneridae</taxon>
        <taxon>Pentapetalae</taxon>
        <taxon>rosids</taxon>
        <taxon>fabids</taxon>
        <taxon>Fagales</taxon>
        <taxon>Fagaceae</taxon>
        <taxon>Quercus</taxon>
    </lineage>
</organism>
<keyword evidence="2" id="KW-1185">Reference proteome</keyword>
<name>A0A7N2QZK2_QUELO</name>
<dbReference type="InParanoid" id="A0A7N2QZK2"/>
<sequence>MESQSMELKLMSCKDVRGFNFFHLSHLSAMIPTKNWGPISKRELPLSEKAMGILNGTTRCALICTRFRSRIVIMCLFILICATKVSCSETRTSVNYQVRSYEGKPNGVLSFSYKVNGKGKNNGTSCGSNITGFPIIHDHQQQYSHENEIHYPTLEKVHYPSLELLNNSEEPLFGPQEVHSYAPQAYHPPPDAYYAPPPPPLPPPPPMLHGPPFYPDPYKFGGGHGYCGPHASFWNGRLWFWVQINKVAYQSSLRPCKNGSFVH</sequence>
<proteinExistence type="predicted"/>
<protein>
    <submittedName>
        <fullName evidence="1">Uncharacterized protein</fullName>
    </submittedName>
</protein>
<reference evidence="2" key="1">
    <citation type="journal article" date="2016" name="G3 (Bethesda)">
        <title>First Draft Assembly and Annotation of the Genome of a California Endemic Oak Quercus lobata Nee (Fagaceae).</title>
        <authorList>
            <person name="Sork V.L."/>
            <person name="Fitz-Gibbon S.T."/>
            <person name="Puiu D."/>
            <person name="Crepeau M."/>
            <person name="Gugger P.F."/>
            <person name="Sherman R."/>
            <person name="Stevens K."/>
            <person name="Langley C.H."/>
            <person name="Pellegrini M."/>
            <person name="Salzberg S.L."/>
        </authorList>
    </citation>
    <scope>NUCLEOTIDE SEQUENCE [LARGE SCALE GENOMIC DNA]</scope>
    <source>
        <strain evidence="2">cv. SW786</strain>
    </source>
</reference>
<accession>A0A7N2QZK2</accession>
<dbReference type="AlphaFoldDB" id="A0A7N2QZK2"/>